<gene>
    <name evidence="4" type="ORF">NYF23_02380</name>
</gene>
<evidence type="ECO:0000313" key="5">
    <source>
        <dbReference type="Proteomes" id="UP001059934"/>
    </source>
</evidence>
<keyword evidence="1" id="KW-0560">Oxidoreductase</keyword>
<protein>
    <submittedName>
        <fullName evidence="4">3-hydroxyacyl-CoA dehydrogenase NAD-binding domain-containing protein</fullName>
    </submittedName>
</protein>
<reference evidence="4" key="1">
    <citation type="submission" date="2022-08" db="EMBL/GenBank/DDBJ databases">
        <title>Catabolic pathway analysis in culturable SAR92 clade bacteria reveals their overlooked roles in DMSP degradation in coastal seas.</title>
        <authorList>
            <person name="He X."/>
            <person name="Zhang X."/>
            <person name="Zhang Y."/>
        </authorList>
    </citation>
    <scope>NUCLEOTIDE SEQUENCE</scope>
    <source>
        <strain evidence="4">H455</strain>
    </source>
</reference>
<dbReference type="EMBL" id="CP103416">
    <property type="protein sequence ID" value="UVW35469.1"/>
    <property type="molecule type" value="Genomic_DNA"/>
</dbReference>
<feature type="domain" description="3-hydroxyacyl-CoA dehydrogenase C-terminal" evidence="2">
    <location>
        <begin position="188"/>
        <end position="286"/>
    </location>
</feature>
<accession>A0ABY5TNQ9</accession>
<dbReference type="InterPro" id="IPR013328">
    <property type="entry name" value="6PGD_dom2"/>
</dbReference>
<dbReference type="Pfam" id="PF00725">
    <property type="entry name" value="3HCDH"/>
    <property type="match status" value="2"/>
</dbReference>
<dbReference type="InterPro" id="IPR036291">
    <property type="entry name" value="NAD(P)-bd_dom_sf"/>
</dbReference>
<keyword evidence="5" id="KW-1185">Reference proteome</keyword>
<dbReference type="Pfam" id="PF02737">
    <property type="entry name" value="3HCDH_N"/>
    <property type="match status" value="1"/>
</dbReference>
<dbReference type="Gene3D" id="3.40.50.720">
    <property type="entry name" value="NAD(P)-binding Rossmann-like Domain"/>
    <property type="match status" value="1"/>
</dbReference>
<dbReference type="PROSITE" id="PS51257">
    <property type="entry name" value="PROKAR_LIPOPROTEIN"/>
    <property type="match status" value="1"/>
</dbReference>
<dbReference type="Proteomes" id="UP001059934">
    <property type="component" value="Chromosome"/>
</dbReference>
<dbReference type="SUPFAM" id="SSF48179">
    <property type="entry name" value="6-phosphogluconate dehydrogenase C-terminal domain-like"/>
    <property type="match status" value="2"/>
</dbReference>
<dbReference type="InterPro" id="IPR006108">
    <property type="entry name" value="3HC_DH_C"/>
</dbReference>
<evidence type="ECO:0000256" key="1">
    <source>
        <dbReference type="ARBA" id="ARBA00023002"/>
    </source>
</evidence>
<dbReference type="SUPFAM" id="SSF51735">
    <property type="entry name" value="NAD(P)-binding Rossmann-fold domains"/>
    <property type="match status" value="1"/>
</dbReference>
<feature type="domain" description="3-hydroxyacyl-CoA dehydrogenase C-terminal" evidence="2">
    <location>
        <begin position="307"/>
        <end position="375"/>
    </location>
</feature>
<dbReference type="InterPro" id="IPR008927">
    <property type="entry name" value="6-PGluconate_DH-like_C_sf"/>
</dbReference>
<feature type="domain" description="3-hydroxyacyl-CoA dehydrogenase NAD binding" evidence="3">
    <location>
        <begin position="9"/>
        <end position="182"/>
    </location>
</feature>
<dbReference type="InterPro" id="IPR006176">
    <property type="entry name" value="3-OHacyl-CoA_DH_NAD-bd"/>
</dbReference>
<organism evidence="4 5">
    <name type="scientific">SAR92 clade bacterium H455</name>
    <dbReference type="NCBI Taxonomy" id="2974818"/>
    <lineage>
        <taxon>Bacteria</taxon>
        <taxon>Pseudomonadati</taxon>
        <taxon>Pseudomonadota</taxon>
        <taxon>Gammaproteobacteria</taxon>
        <taxon>Cellvibrionales</taxon>
        <taxon>Porticoccaceae</taxon>
        <taxon>SAR92 clade</taxon>
    </lineage>
</organism>
<evidence type="ECO:0000259" key="3">
    <source>
        <dbReference type="Pfam" id="PF02737"/>
    </source>
</evidence>
<sequence>MKIPEINTVCYIGAGSMGCYNSLLAALVGYRVALYDISQETLDQVNDRQRQFGDSIVAAGLCRQENIDQALTLVTLHRDLESIADSIDLVSESITEELDIKRDTHAHLDRVFPAETIITTNTSALLVSEIEDVLERGDRFAALHSHLGSTLVDIVGGPRTSSETISILRRYVLSLNCVPMLSKKENPGYIFNAMFGPLLSKGLKLVIEGVATPEEVDLAWMLNRSTPIGPFGLMDYLGLNVIRDGWARERREPDPLGFQAKILQFLSPFIEQNTLGLKTGKGFYNYPKPSYQQPEFYQPKIDLSPIYNSLVSELILAAILIAEKQVAAPETIDLAWTVATSLDKGPFEILQEMGADQFMGILQSQFEQPFCDPSAVAIAAKQVAEDHLNPRVNS</sequence>
<dbReference type="PANTHER" id="PTHR48075:SF5">
    <property type="entry name" value="3-HYDROXYBUTYRYL-COA DEHYDROGENASE"/>
    <property type="match status" value="1"/>
</dbReference>
<evidence type="ECO:0000259" key="2">
    <source>
        <dbReference type="Pfam" id="PF00725"/>
    </source>
</evidence>
<dbReference type="PANTHER" id="PTHR48075">
    <property type="entry name" value="3-HYDROXYACYL-COA DEHYDROGENASE FAMILY PROTEIN"/>
    <property type="match status" value="1"/>
</dbReference>
<name>A0ABY5TNQ9_9GAMM</name>
<evidence type="ECO:0000313" key="4">
    <source>
        <dbReference type="EMBL" id="UVW35469.1"/>
    </source>
</evidence>
<proteinExistence type="predicted"/>
<dbReference type="Gene3D" id="1.10.1040.10">
    <property type="entry name" value="N-(1-d-carboxylethyl)-l-norvaline Dehydrogenase, domain 2"/>
    <property type="match status" value="2"/>
</dbReference>